<proteinExistence type="predicted"/>
<sequence>MKQKLLLLLTPVLITVVISVACKKQDSSTTGASISALSCSSATFSATATINVAYSGTATIAYTGGNGVTYTAGTAISSTGVTGLTATLAAGTLASGAGNLIYNISGTPTSSGTASFAISFGGQSCTLALTVNTAATTDCSSSTGVAQIICLANAFKATLSSSQITTLQLSYTLTNAEKWSNLPAAMSARNGIRLGDLSSTQLAAAQALIQAMTGTTANEGYDEVKKVWAADDYLNANGGGSDYGSGNYYIAFLGTPATTGTFEILETGHHKTVANTYSNGALIGATPHFEAVEPVSFTSNGTTYAPISQERDAFVALLASLSSTQLSTALSSSTFTDLLLVPGQEWKFPTTYSGLQCNGLSTAQKQLVLNVIKTYTEDIDDADAATALATYTADLDNTYITYSGTTAISTNHAQLTVKEQYVLMQLQTPLEIIELASKQQVNLQSSSSVDSLQQYYIRHLSVADSLHSQWTITVGKIFIRETKDPLIGNYRQIVADIYLRPNNTQSLRNFTLYCDVVIHQIPNQSILFSVAQDWQNGVIQHNARQIGIIALDMPTGKIFPLQIQLAEGSWLKGFTSMLHLGMQHIKEGTDHLLFLIVLLLPAMLLTWQKKWGGFGGTKYSLTRLLKIVTAFTIGHSITLLTGALGWLKLPAQPVEILIAFSILVSAIHAIYPIFPGKETYVAAGFGLIHGMAFASVLAGLNLGAGTLALSILGFNLGIELMQLCIIALIIPWLILLSKTPYYSWFRVTGALLAAMAALAWIAERSSGKANLITVFLERITQHSGWFIIALAVVSSAVYVWNKTINTGNSYLQRPKKLCMIKSLVATGLLFIACSFYTLAQDVFDKQGHRGCRGLLPENSIPAMQKAVDLGVTLEMDISFSRDGIAIVSHDQSIPPAIALKPNGDTISKKEAQSLFLYQMVYDTIRRYIFGQKYYPSFPNQQKVRTYIPKLEEVIDSAEAWAQRYHKPLPHYNIETKTTRAGDYILHPPPGQFVELLMKIVKGKHIGSRTIIQSFDVRTLQVLHAKYPYMVTSLLVEGRELKDNLALLGFTPSIYSPDYRLVNEALVNECHAAGIKIIPWTVNSGKDITQLKEWGVDGIISDYPDQL</sequence>
<dbReference type="Proteomes" id="UP001207468">
    <property type="component" value="Unassembled WGS sequence"/>
</dbReference>
<dbReference type="EMBL" id="JAGFNK010000160">
    <property type="protein sequence ID" value="KAI9463099.1"/>
    <property type="molecule type" value="Genomic_DNA"/>
</dbReference>
<name>A0ACC0U518_9AGAM</name>
<evidence type="ECO:0000313" key="1">
    <source>
        <dbReference type="EMBL" id="KAI9463099.1"/>
    </source>
</evidence>
<comment type="caution">
    <text evidence="1">The sequence shown here is derived from an EMBL/GenBank/DDBJ whole genome shotgun (WGS) entry which is preliminary data.</text>
</comment>
<reference evidence="1" key="1">
    <citation type="submission" date="2021-03" db="EMBL/GenBank/DDBJ databases">
        <title>Evolutionary priming and transition to the ectomycorrhizal habit in an iconic lineage of mushroom-forming fungi: is preadaptation a requirement?</title>
        <authorList>
            <consortium name="DOE Joint Genome Institute"/>
            <person name="Looney B.P."/>
            <person name="Miyauchi S."/>
            <person name="Morin E."/>
            <person name="Drula E."/>
            <person name="Courty P.E."/>
            <person name="Chicoki N."/>
            <person name="Fauchery L."/>
            <person name="Kohler A."/>
            <person name="Kuo A."/>
            <person name="LaButti K."/>
            <person name="Pangilinan J."/>
            <person name="Lipzen A."/>
            <person name="Riley R."/>
            <person name="Andreopoulos W."/>
            <person name="He G."/>
            <person name="Johnson J."/>
            <person name="Barry K.W."/>
            <person name="Grigoriev I.V."/>
            <person name="Nagy L."/>
            <person name="Hibbett D."/>
            <person name="Henrissat B."/>
            <person name="Matheny P.B."/>
            <person name="Labbe J."/>
            <person name="Martin A.F."/>
        </authorList>
    </citation>
    <scope>NUCLEOTIDE SEQUENCE</scope>
    <source>
        <strain evidence="1">BPL698</strain>
    </source>
</reference>
<keyword evidence="2" id="KW-1185">Reference proteome</keyword>
<organism evidence="1 2">
    <name type="scientific">Russula earlei</name>
    <dbReference type="NCBI Taxonomy" id="71964"/>
    <lineage>
        <taxon>Eukaryota</taxon>
        <taxon>Fungi</taxon>
        <taxon>Dikarya</taxon>
        <taxon>Basidiomycota</taxon>
        <taxon>Agaricomycotina</taxon>
        <taxon>Agaricomycetes</taxon>
        <taxon>Russulales</taxon>
        <taxon>Russulaceae</taxon>
        <taxon>Russula</taxon>
    </lineage>
</organism>
<evidence type="ECO:0000313" key="2">
    <source>
        <dbReference type="Proteomes" id="UP001207468"/>
    </source>
</evidence>
<accession>A0ACC0U518</accession>
<gene>
    <name evidence="1" type="ORF">F5148DRAFT_1286230</name>
</gene>
<protein>
    <submittedName>
        <fullName evidence="1">Uncharacterized protein</fullName>
    </submittedName>
</protein>